<dbReference type="Pfam" id="PF08240">
    <property type="entry name" value="ADH_N"/>
    <property type="match status" value="1"/>
</dbReference>
<dbReference type="GO" id="GO:0016491">
    <property type="term" value="F:oxidoreductase activity"/>
    <property type="evidence" value="ECO:0007669"/>
    <property type="project" value="InterPro"/>
</dbReference>
<dbReference type="InterPro" id="IPR020843">
    <property type="entry name" value="ER"/>
</dbReference>
<dbReference type="Gene3D" id="3.90.180.10">
    <property type="entry name" value="Medium-chain alcohol dehydrogenases, catalytic domain"/>
    <property type="match status" value="1"/>
</dbReference>
<dbReference type="InterPro" id="IPR011032">
    <property type="entry name" value="GroES-like_sf"/>
</dbReference>
<proteinExistence type="predicted"/>
<dbReference type="PANTHER" id="PTHR43677:SF4">
    <property type="entry name" value="QUINONE OXIDOREDUCTASE-LIKE PROTEIN 2"/>
    <property type="match status" value="1"/>
</dbReference>
<organism evidence="1 2">
    <name type="scientific">Burkholderia ubonensis</name>
    <dbReference type="NCBI Taxonomy" id="101571"/>
    <lineage>
        <taxon>Bacteria</taxon>
        <taxon>Pseudomonadati</taxon>
        <taxon>Pseudomonadota</taxon>
        <taxon>Betaproteobacteria</taxon>
        <taxon>Burkholderiales</taxon>
        <taxon>Burkholderiaceae</taxon>
        <taxon>Burkholderia</taxon>
        <taxon>Burkholderia cepacia complex</taxon>
    </lineage>
</organism>
<evidence type="ECO:0000313" key="1">
    <source>
        <dbReference type="EMBL" id="KUZ93719.1"/>
    </source>
</evidence>
<dbReference type="InterPro" id="IPR013149">
    <property type="entry name" value="ADH-like_C"/>
</dbReference>
<dbReference type="PANTHER" id="PTHR43677">
    <property type="entry name" value="SHORT-CHAIN DEHYDROGENASE/REDUCTASE"/>
    <property type="match status" value="1"/>
</dbReference>
<dbReference type="CDD" id="cd08241">
    <property type="entry name" value="QOR1"/>
    <property type="match status" value="1"/>
</dbReference>
<name>A0A102HQF3_9BURK</name>
<dbReference type="Gene3D" id="3.40.50.720">
    <property type="entry name" value="NAD(P)-binding Rossmann-like Domain"/>
    <property type="match status" value="1"/>
</dbReference>
<dbReference type="RefSeq" id="WP_059615406.1">
    <property type="nucleotide sequence ID" value="NZ_CP013368.1"/>
</dbReference>
<dbReference type="InterPro" id="IPR013154">
    <property type="entry name" value="ADH-like_N"/>
</dbReference>
<dbReference type="AlphaFoldDB" id="A0A102HQF3"/>
<dbReference type="InterPro" id="IPR051397">
    <property type="entry name" value="Zn-ADH-like_protein"/>
</dbReference>
<dbReference type="SUPFAM" id="SSF50129">
    <property type="entry name" value="GroES-like"/>
    <property type="match status" value="1"/>
</dbReference>
<dbReference type="EMBL" id="LOTN01000016">
    <property type="protein sequence ID" value="KUZ93719.1"/>
    <property type="molecule type" value="Genomic_DNA"/>
</dbReference>
<dbReference type="Pfam" id="PF00107">
    <property type="entry name" value="ADH_zinc_N"/>
    <property type="match status" value="1"/>
</dbReference>
<sequence>MKAILSTTPGGPETLVLHEVPEPTPAAGEVRVRIVSCALNHPDLLVIHDRYQDRPERPFAPGSEVAGVVDAVGDGVDGLRVGDRVFGATGNRGGLAEKVTLPAGDCFVLPAAMSFDDASALLLTYATMMHALKDAARLAAGETLLVLGAAGGIGLASVELGKAMGARVVAVASSQRKVDLALSRGADAGVVCPAGPLDLAAAKAFKDALRAACGPQGANVVCDPVGGDYAEAALRTLAFRGRYLVIGFTAGIPRIPLNLVLLKAGQMIGVLWGSFASGDAQANRHNVGELMGLYERGLIRPFISARFPLERAPDALAVLAERRALGKVVVRCSAALA</sequence>
<comment type="caution">
    <text evidence="1">The sequence shown here is derived from an EMBL/GenBank/DDBJ whole genome shotgun (WGS) entry which is preliminary data.</text>
</comment>
<dbReference type="SMART" id="SM00829">
    <property type="entry name" value="PKS_ER"/>
    <property type="match status" value="1"/>
</dbReference>
<evidence type="ECO:0000313" key="2">
    <source>
        <dbReference type="Proteomes" id="UP000065521"/>
    </source>
</evidence>
<accession>A0A102HQF3</accession>
<reference evidence="1 2" key="1">
    <citation type="submission" date="2015-11" db="EMBL/GenBank/DDBJ databases">
        <title>Expanding the genomic diversity of Burkholderia species for the development of highly accurate diagnostics.</title>
        <authorList>
            <person name="Sahl J."/>
            <person name="Keim P."/>
            <person name="Wagner D."/>
        </authorList>
    </citation>
    <scope>NUCLEOTIDE SEQUENCE [LARGE SCALE GENOMIC DNA]</scope>
    <source>
        <strain evidence="1 2">RF32-BP4</strain>
    </source>
</reference>
<gene>
    <name evidence="1" type="ORF">WI38_09035</name>
</gene>
<dbReference type="SUPFAM" id="SSF51735">
    <property type="entry name" value="NAD(P)-binding Rossmann-fold domains"/>
    <property type="match status" value="1"/>
</dbReference>
<protein>
    <submittedName>
        <fullName evidence="1">NADPH:quinone oxidoreductase</fullName>
    </submittedName>
</protein>
<dbReference type="Proteomes" id="UP000065521">
    <property type="component" value="Unassembled WGS sequence"/>
</dbReference>
<dbReference type="InterPro" id="IPR036291">
    <property type="entry name" value="NAD(P)-bd_dom_sf"/>
</dbReference>